<feature type="transmembrane region" description="Helical" evidence="9">
    <location>
        <begin position="136"/>
        <end position="155"/>
    </location>
</feature>
<dbReference type="Proteomes" id="UP000001449">
    <property type="component" value="Chromosome 7"/>
</dbReference>
<keyword evidence="5 9" id="KW-1133">Transmembrane helix</keyword>
<organism evidence="10 11">
    <name type="scientific">Thalassiosira pseudonana</name>
    <name type="common">Marine diatom</name>
    <name type="synonym">Cyclotella nana</name>
    <dbReference type="NCBI Taxonomy" id="35128"/>
    <lineage>
        <taxon>Eukaryota</taxon>
        <taxon>Sar</taxon>
        <taxon>Stramenopiles</taxon>
        <taxon>Ochrophyta</taxon>
        <taxon>Bacillariophyta</taxon>
        <taxon>Coscinodiscophyceae</taxon>
        <taxon>Thalassiosirophycidae</taxon>
        <taxon>Thalassiosirales</taxon>
        <taxon>Thalassiosiraceae</taxon>
        <taxon>Thalassiosira</taxon>
    </lineage>
</organism>
<dbReference type="EMBL" id="CP001160">
    <property type="protein sequence ID" value="ACI64494.1"/>
    <property type="molecule type" value="Genomic_DNA"/>
</dbReference>
<feature type="transmembrane region" description="Helical" evidence="9">
    <location>
        <begin position="262"/>
        <end position="281"/>
    </location>
</feature>
<evidence type="ECO:0000313" key="10">
    <source>
        <dbReference type="EMBL" id="ACI64494.1"/>
    </source>
</evidence>
<evidence type="ECO:0000256" key="8">
    <source>
        <dbReference type="SAM" id="MobiDB-lite"/>
    </source>
</evidence>
<dbReference type="PANTHER" id="PTHR10464:SF4">
    <property type="entry name" value="UREA TRANSPORTER"/>
    <property type="match status" value="1"/>
</dbReference>
<evidence type="ECO:0000256" key="4">
    <source>
        <dbReference type="ARBA" id="ARBA00022692"/>
    </source>
</evidence>
<dbReference type="HOGENOM" id="CLU_047509_1_0_1"/>
<sequence>MNRFILSFAPQRRAVVSAAYRGIPSTFFHDALTTRLSSSSSNSPPSKDEHKKMALSTSPHPTDSSSLLHSEYVESTTRGIGQVIFLNSVTSGRIILFSLALGDPSLAAYATLGALSATSTAKFIGLDEQTRKDGLYGYNGMLVGCVASVFGSPLVPYSLLGTIIGASATPIVSASLSRTISMPQWTWSFNIVALTSMMHTRPLLGGEESTDTEVAAACSENATSLTDLALSPLMGMSQIFVVGSTTTGAGILAAIGSYSPKLALHAIGGSAIGCIVGLLMGADVSDVAVGLWGYNSALASMAVGTFFVNSQQTALLSVAGAASSAALFGAMQPVFGMYGVPCLTLPFCTVASACYLLDGQIPGLVLSKVPHSPEKNE</sequence>
<feature type="transmembrane region" description="Helical" evidence="9">
    <location>
        <begin position="233"/>
        <end position="255"/>
    </location>
</feature>
<evidence type="ECO:0000256" key="1">
    <source>
        <dbReference type="ARBA" id="ARBA00004651"/>
    </source>
</evidence>
<accession>B5YMN7</accession>
<evidence type="ECO:0000256" key="3">
    <source>
        <dbReference type="ARBA" id="ARBA00022475"/>
    </source>
</evidence>
<dbReference type="GO" id="GO:0005886">
    <property type="term" value="C:plasma membrane"/>
    <property type="evidence" value="ECO:0007669"/>
    <property type="project" value="UniProtKB-SubCell"/>
</dbReference>
<proteinExistence type="inferred from homology"/>
<keyword evidence="11" id="KW-1185">Reference proteome</keyword>
<dbReference type="GO" id="GO:0015204">
    <property type="term" value="F:urea transmembrane transporter activity"/>
    <property type="evidence" value="ECO:0007669"/>
    <property type="project" value="InterPro"/>
</dbReference>
<dbReference type="KEGG" id="tps:THAPS_23417"/>
<dbReference type="Gene3D" id="1.10.3430.10">
    <property type="entry name" value="Ammonium transporter AmtB like domains"/>
    <property type="match status" value="1"/>
</dbReference>
<dbReference type="AlphaFoldDB" id="B5YMN7"/>
<evidence type="ECO:0000313" key="11">
    <source>
        <dbReference type="Proteomes" id="UP000001449"/>
    </source>
</evidence>
<dbReference type="PaxDb" id="35128-Thaps23417"/>
<evidence type="ECO:0000256" key="7">
    <source>
        <dbReference type="ARBA" id="ARBA00033993"/>
    </source>
</evidence>
<dbReference type="GO" id="GO:0071918">
    <property type="term" value="P:urea transmembrane transport"/>
    <property type="evidence" value="ECO:0000318"/>
    <property type="project" value="GO_Central"/>
</dbReference>
<evidence type="ECO:0000256" key="5">
    <source>
        <dbReference type="ARBA" id="ARBA00022989"/>
    </source>
</evidence>
<evidence type="ECO:0000256" key="9">
    <source>
        <dbReference type="SAM" id="Phobius"/>
    </source>
</evidence>
<evidence type="ECO:0000256" key="6">
    <source>
        <dbReference type="ARBA" id="ARBA00023136"/>
    </source>
</evidence>
<dbReference type="FunFam" id="1.10.3430.10:FF:000019">
    <property type="entry name" value="Urea transporter"/>
    <property type="match status" value="1"/>
</dbReference>
<dbReference type="InterPro" id="IPR029020">
    <property type="entry name" value="Ammonium/urea_transptr"/>
</dbReference>
<dbReference type="InParanoid" id="B5YMN7"/>
<dbReference type="RefSeq" id="XP_002295777.1">
    <property type="nucleotide sequence ID" value="XM_002295741.1"/>
</dbReference>
<feature type="region of interest" description="Disordered" evidence="8">
    <location>
        <begin position="35"/>
        <end position="67"/>
    </location>
</feature>
<reference evidence="10 11" key="2">
    <citation type="journal article" date="2008" name="Nature">
        <title>The Phaeodactylum genome reveals the evolutionary history of diatom genomes.</title>
        <authorList>
            <person name="Bowler C."/>
            <person name="Allen A.E."/>
            <person name="Badger J.H."/>
            <person name="Grimwood J."/>
            <person name="Jabbari K."/>
            <person name="Kuo A."/>
            <person name="Maheswari U."/>
            <person name="Martens C."/>
            <person name="Maumus F."/>
            <person name="Otillar R.P."/>
            <person name="Rayko E."/>
            <person name="Salamov A."/>
            <person name="Vandepoele K."/>
            <person name="Beszteri B."/>
            <person name="Gruber A."/>
            <person name="Heijde M."/>
            <person name="Katinka M."/>
            <person name="Mock T."/>
            <person name="Valentin K."/>
            <person name="Verret F."/>
            <person name="Berges J.A."/>
            <person name="Brownlee C."/>
            <person name="Cadoret J.P."/>
            <person name="Chiovitti A."/>
            <person name="Choi C.J."/>
            <person name="Coesel S."/>
            <person name="De Martino A."/>
            <person name="Detter J.C."/>
            <person name="Durkin C."/>
            <person name="Falciatore A."/>
            <person name="Fournet J."/>
            <person name="Haruta M."/>
            <person name="Huysman M.J."/>
            <person name="Jenkins B.D."/>
            <person name="Jiroutova K."/>
            <person name="Jorgensen R.E."/>
            <person name="Joubert Y."/>
            <person name="Kaplan A."/>
            <person name="Kroger N."/>
            <person name="Kroth P.G."/>
            <person name="La Roche J."/>
            <person name="Lindquist E."/>
            <person name="Lommer M."/>
            <person name="Martin-Jezequel V."/>
            <person name="Lopez P.J."/>
            <person name="Lucas S."/>
            <person name="Mangogna M."/>
            <person name="McGinnis K."/>
            <person name="Medlin L.K."/>
            <person name="Montsant A."/>
            <person name="Oudot-Le Secq M.P."/>
            <person name="Napoli C."/>
            <person name="Obornik M."/>
            <person name="Parker M.S."/>
            <person name="Petit J.L."/>
            <person name="Porcel B.M."/>
            <person name="Poulsen N."/>
            <person name="Robison M."/>
            <person name="Rychlewski L."/>
            <person name="Rynearson T.A."/>
            <person name="Schmutz J."/>
            <person name="Shapiro H."/>
            <person name="Siaut M."/>
            <person name="Stanley M."/>
            <person name="Sussman M.R."/>
            <person name="Taylor A.R."/>
            <person name="Vardi A."/>
            <person name="von Dassow P."/>
            <person name="Vyverman W."/>
            <person name="Willis A."/>
            <person name="Wyrwicz L.S."/>
            <person name="Rokhsar D.S."/>
            <person name="Weissenbach J."/>
            <person name="Armbrust E.V."/>
            <person name="Green B.R."/>
            <person name="Van de Peer Y."/>
            <person name="Grigoriev I.V."/>
        </authorList>
    </citation>
    <scope>NUCLEOTIDE SEQUENCE [LARGE SCALE GENOMIC DNA]</scope>
    <source>
        <strain evidence="10 11">CCMP1335</strain>
    </source>
</reference>
<dbReference type="InterPro" id="IPR004937">
    <property type="entry name" value="Urea_transporter"/>
</dbReference>
<dbReference type="Pfam" id="PF03253">
    <property type="entry name" value="UT"/>
    <property type="match status" value="1"/>
</dbReference>
<reference evidence="10 11" key="1">
    <citation type="journal article" date="2004" name="Science">
        <title>The genome of the diatom Thalassiosira pseudonana: ecology, evolution, and metabolism.</title>
        <authorList>
            <person name="Armbrust E.V."/>
            <person name="Berges J.A."/>
            <person name="Bowler C."/>
            <person name="Green B.R."/>
            <person name="Martinez D."/>
            <person name="Putnam N.H."/>
            <person name="Zhou S."/>
            <person name="Allen A.E."/>
            <person name="Apt K.E."/>
            <person name="Bechner M."/>
            <person name="Brzezinski M.A."/>
            <person name="Chaal B.K."/>
            <person name="Chiovitti A."/>
            <person name="Davis A.K."/>
            <person name="Demarest M.S."/>
            <person name="Detter J.C."/>
            <person name="Glavina T."/>
            <person name="Goodstein D."/>
            <person name="Hadi M.Z."/>
            <person name="Hellsten U."/>
            <person name="Hildebrand M."/>
            <person name="Jenkins B.D."/>
            <person name="Jurka J."/>
            <person name="Kapitonov V.V."/>
            <person name="Kroger N."/>
            <person name="Lau W.W."/>
            <person name="Lane T.W."/>
            <person name="Larimer F.W."/>
            <person name="Lippmeier J.C."/>
            <person name="Lucas S."/>
            <person name="Medina M."/>
            <person name="Montsant A."/>
            <person name="Obornik M."/>
            <person name="Parker M.S."/>
            <person name="Palenik B."/>
            <person name="Pazour G.J."/>
            <person name="Richardson P.M."/>
            <person name="Rynearson T.A."/>
            <person name="Saito M.A."/>
            <person name="Schwartz D.C."/>
            <person name="Thamatrakoln K."/>
            <person name="Valentin K."/>
            <person name="Vardi A."/>
            <person name="Wilkerson F.P."/>
            <person name="Rokhsar D.S."/>
        </authorList>
    </citation>
    <scope>NUCLEOTIDE SEQUENCE [LARGE SCALE GENOMIC DNA]</scope>
    <source>
        <strain evidence="10 11">CCMP1335</strain>
    </source>
</reference>
<protein>
    <submittedName>
        <fullName evidence="10">Urea transporter</fullName>
    </submittedName>
</protein>
<comment type="catalytic activity">
    <reaction evidence="7">
        <text>urea(in) = urea(out)</text>
        <dbReference type="Rhea" id="RHEA:32799"/>
        <dbReference type="ChEBI" id="CHEBI:16199"/>
    </reaction>
</comment>
<comment type="subcellular location">
    <subcellularLocation>
        <location evidence="1">Cell membrane</location>
        <topology evidence="1">Multi-pass membrane protein</topology>
    </subcellularLocation>
</comment>
<keyword evidence="6 9" id="KW-0472">Membrane</keyword>
<feature type="transmembrane region" description="Helical" evidence="9">
    <location>
        <begin position="314"/>
        <end position="331"/>
    </location>
</feature>
<evidence type="ECO:0000256" key="2">
    <source>
        <dbReference type="ARBA" id="ARBA00005914"/>
    </source>
</evidence>
<name>B5YMN7_THAPS</name>
<feature type="compositionally biased region" description="Polar residues" evidence="8">
    <location>
        <begin position="55"/>
        <end position="67"/>
    </location>
</feature>
<dbReference type="GeneID" id="7449007"/>
<dbReference type="STRING" id="35128.B5YMN7"/>
<keyword evidence="4 9" id="KW-0812">Transmembrane</keyword>
<dbReference type="eggNOG" id="ENOG502S2GD">
    <property type="taxonomic scope" value="Eukaryota"/>
</dbReference>
<comment type="similarity">
    <text evidence="2">Belongs to the urea transporter family.</text>
</comment>
<feature type="transmembrane region" description="Helical" evidence="9">
    <location>
        <begin position="287"/>
        <end position="307"/>
    </location>
</feature>
<dbReference type="PANTHER" id="PTHR10464">
    <property type="entry name" value="UREA TRANSPORTER"/>
    <property type="match status" value="1"/>
</dbReference>
<dbReference type="OMA" id="IGQVMFQ"/>
<keyword evidence="3" id="KW-1003">Cell membrane</keyword>
<gene>
    <name evidence="10" type="ORF">THAPS_23417</name>
</gene>